<gene>
    <name evidence="2" type="ORF">SAMN05444000_1231</name>
</gene>
<dbReference type="Proteomes" id="UP000183982">
    <property type="component" value="Unassembled WGS sequence"/>
</dbReference>
<evidence type="ECO:0000313" key="2">
    <source>
        <dbReference type="EMBL" id="SHK23108.1"/>
    </source>
</evidence>
<dbReference type="Gene3D" id="1.10.260.40">
    <property type="entry name" value="lambda repressor-like DNA-binding domains"/>
    <property type="match status" value="1"/>
</dbReference>
<organism evidence="2 3">
    <name type="scientific">Shimia gijangensis</name>
    <dbReference type="NCBI Taxonomy" id="1470563"/>
    <lineage>
        <taxon>Bacteria</taxon>
        <taxon>Pseudomonadati</taxon>
        <taxon>Pseudomonadota</taxon>
        <taxon>Alphaproteobacteria</taxon>
        <taxon>Rhodobacterales</taxon>
        <taxon>Roseobacteraceae</taxon>
    </lineage>
</organism>
<accession>A0A1M6QSM1</accession>
<dbReference type="SUPFAM" id="SSF47413">
    <property type="entry name" value="lambda repressor-like DNA-binding domains"/>
    <property type="match status" value="1"/>
</dbReference>
<name>A0A1M6QSM1_9RHOB</name>
<evidence type="ECO:0000259" key="1">
    <source>
        <dbReference type="PROSITE" id="PS50943"/>
    </source>
</evidence>
<dbReference type="EMBL" id="FQZQ01000023">
    <property type="protein sequence ID" value="SHK23108.1"/>
    <property type="molecule type" value="Genomic_DNA"/>
</dbReference>
<dbReference type="GO" id="GO:0003677">
    <property type="term" value="F:DNA binding"/>
    <property type="evidence" value="ECO:0007669"/>
    <property type="project" value="InterPro"/>
</dbReference>
<dbReference type="STRING" id="1470563.SAMN05444000_1231"/>
<protein>
    <recommendedName>
        <fullName evidence="1">HTH cro/C1-type domain-containing protein</fullName>
    </recommendedName>
</protein>
<feature type="domain" description="HTH cro/C1-type" evidence="1">
    <location>
        <begin position="1"/>
        <end position="46"/>
    </location>
</feature>
<evidence type="ECO:0000313" key="3">
    <source>
        <dbReference type="Proteomes" id="UP000183982"/>
    </source>
</evidence>
<reference evidence="3" key="1">
    <citation type="submission" date="2016-11" db="EMBL/GenBank/DDBJ databases">
        <authorList>
            <person name="Varghese N."/>
            <person name="Submissions S."/>
        </authorList>
    </citation>
    <scope>NUCLEOTIDE SEQUENCE [LARGE SCALE GENOMIC DNA]</scope>
    <source>
        <strain evidence="3">DSM 100564</strain>
    </source>
</reference>
<sequence length="60" mass="6436">MTQTELAKAASLGQSTVIDFEKERREVSENAKEAIRTALETAGVEFIAENGGGAGVRLRK</sequence>
<proteinExistence type="predicted"/>
<keyword evidence="3" id="KW-1185">Reference proteome</keyword>
<dbReference type="PROSITE" id="PS50943">
    <property type="entry name" value="HTH_CROC1"/>
    <property type="match status" value="1"/>
</dbReference>
<dbReference type="AlphaFoldDB" id="A0A1M6QSM1"/>
<dbReference type="InterPro" id="IPR010982">
    <property type="entry name" value="Lambda_DNA-bd_dom_sf"/>
</dbReference>
<dbReference type="InterPro" id="IPR001387">
    <property type="entry name" value="Cro/C1-type_HTH"/>
</dbReference>